<sequence>MGIGRTKGLKGGGRDTVGIPFARKTPSPPSPSLHGYLERKRDPAGQRSPAPIDSTLRLSYMPIQMSPWEPGATLLRKSYPFRYPKLLFNALHVKKPRPLAQATMSQPPTNLQILRPNDHVTCDPGSQLELLYPRGEQATGGESLTDSSAIISGLASRGPIVPSLAGRCEEFVNPACRFSRAAERALRTIVRAWKHTRGAPGVMGTNPPLRPGRNDEPHTGTLHSGQ</sequence>
<evidence type="ECO:0000313" key="3">
    <source>
        <dbReference type="Proteomes" id="UP000076502"/>
    </source>
</evidence>
<keyword evidence="3" id="KW-1185">Reference proteome</keyword>
<accession>A0A154PK75</accession>
<protein>
    <submittedName>
        <fullName evidence="2">Uncharacterized protein</fullName>
    </submittedName>
</protein>
<feature type="region of interest" description="Disordered" evidence="1">
    <location>
        <begin position="1"/>
        <end position="52"/>
    </location>
</feature>
<evidence type="ECO:0000313" key="2">
    <source>
        <dbReference type="EMBL" id="KZC12245.1"/>
    </source>
</evidence>
<organism evidence="2 3">
    <name type="scientific">Dufourea novaeangliae</name>
    <name type="common">Sweat bee</name>
    <dbReference type="NCBI Taxonomy" id="178035"/>
    <lineage>
        <taxon>Eukaryota</taxon>
        <taxon>Metazoa</taxon>
        <taxon>Ecdysozoa</taxon>
        <taxon>Arthropoda</taxon>
        <taxon>Hexapoda</taxon>
        <taxon>Insecta</taxon>
        <taxon>Pterygota</taxon>
        <taxon>Neoptera</taxon>
        <taxon>Endopterygota</taxon>
        <taxon>Hymenoptera</taxon>
        <taxon>Apocrita</taxon>
        <taxon>Aculeata</taxon>
        <taxon>Apoidea</taxon>
        <taxon>Anthophila</taxon>
        <taxon>Halictidae</taxon>
        <taxon>Rophitinae</taxon>
        <taxon>Dufourea</taxon>
    </lineage>
</organism>
<name>A0A154PK75_DUFNO</name>
<feature type="compositionally biased region" description="Gly residues" evidence="1">
    <location>
        <begin position="1"/>
        <end position="15"/>
    </location>
</feature>
<feature type="region of interest" description="Disordered" evidence="1">
    <location>
        <begin position="198"/>
        <end position="226"/>
    </location>
</feature>
<gene>
    <name evidence="2" type="ORF">WN55_03759</name>
</gene>
<dbReference type="EMBL" id="KQ434943">
    <property type="protein sequence ID" value="KZC12245.1"/>
    <property type="molecule type" value="Genomic_DNA"/>
</dbReference>
<proteinExistence type="predicted"/>
<dbReference type="AlphaFoldDB" id="A0A154PK75"/>
<evidence type="ECO:0000256" key="1">
    <source>
        <dbReference type="SAM" id="MobiDB-lite"/>
    </source>
</evidence>
<dbReference type="Proteomes" id="UP000076502">
    <property type="component" value="Unassembled WGS sequence"/>
</dbReference>
<reference evidence="2 3" key="1">
    <citation type="submission" date="2015-07" db="EMBL/GenBank/DDBJ databases">
        <title>The genome of Dufourea novaeangliae.</title>
        <authorList>
            <person name="Pan H."/>
            <person name="Kapheim K."/>
        </authorList>
    </citation>
    <scope>NUCLEOTIDE SEQUENCE [LARGE SCALE GENOMIC DNA]</scope>
    <source>
        <strain evidence="2">0120121106</strain>
        <tissue evidence="2">Whole body</tissue>
    </source>
</reference>